<keyword evidence="1" id="KW-0812">Transmembrane</keyword>
<keyword evidence="1" id="KW-0813">Transport</keyword>
<dbReference type="SUPFAM" id="SSF56935">
    <property type="entry name" value="Porins"/>
    <property type="match status" value="1"/>
</dbReference>
<reference evidence="2" key="1">
    <citation type="submission" date="2020-10" db="EMBL/GenBank/DDBJ databases">
        <authorList>
            <person name="Gilroy R."/>
        </authorList>
    </citation>
    <scope>NUCLEOTIDE SEQUENCE</scope>
    <source>
        <strain evidence="2">ChiHjej13B12-12457</strain>
    </source>
</reference>
<dbReference type="Proteomes" id="UP000886744">
    <property type="component" value="Unassembled WGS sequence"/>
</dbReference>
<keyword evidence="1" id="KW-1134">Transmembrane beta strand</keyword>
<comment type="subcellular location">
    <subcellularLocation>
        <location evidence="1">Cell outer membrane</location>
        <topology evidence="1">Multi-pass membrane protein</topology>
    </subcellularLocation>
</comment>
<sequence length="116" mass="12662">MGELQDSVEYLKEVTVIARRTRHQADGYTVNLRSSDIVRDKSTSEALVFLPGVSRQASVYRINGVDVSEIYVDGMKLTSLSELDNIPAERIDKIKVNYLAGVSQNASVSGGTIADV</sequence>
<evidence type="ECO:0008006" key="4">
    <source>
        <dbReference type="Google" id="ProtNLM"/>
    </source>
</evidence>
<gene>
    <name evidence="2" type="ORF">IAC94_02525</name>
</gene>
<accession>A0A9D1E043</accession>
<dbReference type="AlphaFoldDB" id="A0A9D1E043"/>
<keyword evidence="1" id="KW-0998">Cell outer membrane</keyword>
<organism evidence="2 3">
    <name type="scientific">Candidatus Coprenecus avistercoris</name>
    <dbReference type="NCBI Taxonomy" id="2840730"/>
    <lineage>
        <taxon>Bacteria</taxon>
        <taxon>Pseudomonadati</taxon>
        <taxon>Bacteroidota</taxon>
        <taxon>Bacteroidia</taxon>
        <taxon>Bacteroidales</taxon>
        <taxon>Rikenellaceae</taxon>
        <taxon>Rikenellaceae incertae sedis</taxon>
        <taxon>Candidatus Coprenecus</taxon>
    </lineage>
</organism>
<dbReference type="EMBL" id="DVHI01000031">
    <property type="protein sequence ID" value="HIR62385.1"/>
    <property type="molecule type" value="Genomic_DNA"/>
</dbReference>
<evidence type="ECO:0000256" key="1">
    <source>
        <dbReference type="PROSITE-ProRule" id="PRU01360"/>
    </source>
</evidence>
<evidence type="ECO:0000313" key="3">
    <source>
        <dbReference type="Proteomes" id="UP000886744"/>
    </source>
</evidence>
<keyword evidence="1" id="KW-0472">Membrane</keyword>
<comment type="caution">
    <text evidence="2">The sequence shown here is derived from an EMBL/GenBank/DDBJ whole genome shotgun (WGS) entry which is preliminary data.</text>
</comment>
<proteinExistence type="inferred from homology"/>
<dbReference type="GO" id="GO:0009279">
    <property type="term" value="C:cell outer membrane"/>
    <property type="evidence" value="ECO:0007669"/>
    <property type="project" value="UniProtKB-SubCell"/>
</dbReference>
<dbReference type="InterPro" id="IPR039426">
    <property type="entry name" value="TonB-dep_rcpt-like"/>
</dbReference>
<dbReference type="PROSITE" id="PS52016">
    <property type="entry name" value="TONB_DEPENDENT_REC_3"/>
    <property type="match status" value="1"/>
</dbReference>
<evidence type="ECO:0000313" key="2">
    <source>
        <dbReference type="EMBL" id="HIR62385.1"/>
    </source>
</evidence>
<comment type="similarity">
    <text evidence="1">Belongs to the TonB-dependent receptor family.</text>
</comment>
<protein>
    <recommendedName>
        <fullName evidence="4">TonB-dependent receptor plug domain-containing protein</fullName>
    </recommendedName>
</protein>
<reference evidence="2" key="2">
    <citation type="journal article" date="2021" name="PeerJ">
        <title>Extensive microbial diversity within the chicken gut microbiome revealed by metagenomics and culture.</title>
        <authorList>
            <person name="Gilroy R."/>
            <person name="Ravi A."/>
            <person name="Getino M."/>
            <person name="Pursley I."/>
            <person name="Horton D.L."/>
            <person name="Alikhan N.F."/>
            <person name="Baker D."/>
            <person name="Gharbi K."/>
            <person name="Hall N."/>
            <person name="Watson M."/>
            <person name="Adriaenssens E.M."/>
            <person name="Foster-Nyarko E."/>
            <person name="Jarju S."/>
            <person name="Secka A."/>
            <person name="Antonio M."/>
            <person name="Oren A."/>
            <person name="Chaudhuri R.R."/>
            <person name="La Ragione R."/>
            <person name="Hildebrand F."/>
            <person name="Pallen M.J."/>
        </authorList>
    </citation>
    <scope>NUCLEOTIDE SEQUENCE</scope>
    <source>
        <strain evidence="2">ChiHjej13B12-12457</strain>
    </source>
</reference>
<name>A0A9D1E043_9BACT</name>